<feature type="domain" description="SMP-30/Gluconolactonase/LRE-like region" evidence="3">
    <location>
        <begin position="43"/>
        <end position="287"/>
    </location>
</feature>
<evidence type="ECO:0000313" key="4">
    <source>
        <dbReference type="EMBL" id="QDZ15961.1"/>
    </source>
</evidence>
<evidence type="ECO:0000256" key="1">
    <source>
        <dbReference type="ARBA" id="ARBA00008853"/>
    </source>
</evidence>
<dbReference type="SUPFAM" id="SSF63829">
    <property type="entry name" value="Calcium-dependent phosphotriesterase"/>
    <property type="match status" value="1"/>
</dbReference>
<dbReference type="Pfam" id="PF08450">
    <property type="entry name" value="SGL"/>
    <property type="match status" value="1"/>
</dbReference>
<dbReference type="PANTHER" id="PTHR47572:SF4">
    <property type="entry name" value="LACTONASE DRP35"/>
    <property type="match status" value="1"/>
</dbReference>
<dbReference type="InterPro" id="IPR013658">
    <property type="entry name" value="SGL"/>
</dbReference>
<protein>
    <submittedName>
        <fullName evidence="4">SMP-30/gluconolactonase/LRE family protein</fullName>
    </submittedName>
</protein>
<keyword evidence="5" id="KW-1185">Reference proteome</keyword>
<name>A0A5B8M6W2_9MICO</name>
<dbReference type="KEGG" id="huw:FPZ11_15330"/>
<keyword evidence="2" id="KW-0378">Hydrolase</keyword>
<evidence type="ECO:0000259" key="3">
    <source>
        <dbReference type="Pfam" id="PF08450"/>
    </source>
</evidence>
<dbReference type="InterPro" id="IPR051262">
    <property type="entry name" value="SMP-30/CGR1_Lactonase"/>
</dbReference>
<dbReference type="AlphaFoldDB" id="A0A5B8M6W2"/>
<comment type="similarity">
    <text evidence="1">Belongs to the SMP-30/CGR1 family.</text>
</comment>
<accession>A0A5B8M6W2</accession>
<dbReference type="PANTHER" id="PTHR47572">
    <property type="entry name" value="LIPOPROTEIN-RELATED"/>
    <property type="match status" value="1"/>
</dbReference>
<organism evidence="4 5">
    <name type="scientific">Humibacter ginsenosidimutans</name>
    <dbReference type="NCBI Taxonomy" id="2599293"/>
    <lineage>
        <taxon>Bacteria</taxon>
        <taxon>Bacillati</taxon>
        <taxon>Actinomycetota</taxon>
        <taxon>Actinomycetes</taxon>
        <taxon>Micrococcales</taxon>
        <taxon>Microbacteriaceae</taxon>
        <taxon>Humibacter</taxon>
    </lineage>
</organism>
<dbReference type="OrthoDB" id="241638at2"/>
<dbReference type="GO" id="GO:0016787">
    <property type="term" value="F:hydrolase activity"/>
    <property type="evidence" value="ECO:0007669"/>
    <property type="project" value="UniProtKB-KW"/>
</dbReference>
<evidence type="ECO:0000313" key="5">
    <source>
        <dbReference type="Proteomes" id="UP000320216"/>
    </source>
</evidence>
<reference evidence="4 5" key="1">
    <citation type="submission" date="2019-07" db="EMBL/GenBank/DDBJ databases">
        <title>Full genome sequence of Humibacter sp. WJ7-1.</title>
        <authorList>
            <person name="Im W.-T."/>
        </authorList>
    </citation>
    <scope>NUCLEOTIDE SEQUENCE [LARGE SCALE GENOMIC DNA]</scope>
    <source>
        <strain evidence="4 5">WJ7-1</strain>
    </source>
</reference>
<dbReference type="Gene3D" id="2.120.10.30">
    <property type="entry name" value="TolB, C-terminal domain"/>
    <property type="match status" value="1"/>
</dbReference>
<dbReference type="Proteomes" id="UP000320216">
    <property type="component" value="Chromosome"/>
</dbReference>
<evidence type="ECO:0000256" key="2">
    <source>
        <dbReference type="ARBA" id="ARBA00022801"/>
    </source>
</evidence>
<sequence>MRWNVPMPSARIPAVFEQEDARFTGIRGDTELRILFDDGRWLEGPAYSPQGRFLLFSDNPNDRVLRYDEVSGRVDVWEHPAGFQNGRTVDRQGRFIACQHGERRVVRREHDGSSTVLADSFDSHRLNSPNDVVAHSDGSVWFTDPSYGILSDYEGHRADEELGSRNVYRWAPDAPLTVVSDAETQPNGLAFSPDESMLYVTDSERRTIVAFDVENGSVSNRREFVSSDVVFDGLRIDTAGRLWVAASDGIQIFHPDGALLGRIRMPETAANLEFGGPQRNLLYITATTTLYVLRLTVEGARRL</sequence>
<proteinExistence type="inferred from homology"/>
<dbReference type="EMBL" id="CP042305">
    <property type="protein sequence ID" value="QDZ15961.1"/>
    <property type="molecule type" value="Genomic_DNA"/>
</dbReference>
<gene>
    <name evidence="4" type="ORF">FPZ11_15330</name>
</gene>
<dbReference type="InterPro" id="IPR011042">
    <property type="entry name" value="6-blade_b-propeller_TolB-like"/>
</dbReference>